<dbReference type="Proteomes" id="UP000694892">
    <property type="component" value="Chromosome 9_10S"/>
</dbReference>
<proteinExistence type="predicted"/>
<keyword evidence="1" id="KW-0812">Transmembrane</keyword>
<sequence length="67" mass="7831">MYFHKYVFLVFFNAHHRFCFSRQPSTQTRGFQLVTFLLLTCLSICSVPAFTPLNIAFDTMAHLNNIL</sequence>
<name>A0A974BSD8_XENLA</name>
<evidence type="ECO:0000313" key="3">
    <source>
        <dbReference type="Proteomes" id="UP000694892"/>
    </source>
</evidence>
<dbReference type="EMBL" id="CM004483">
    <property type="protein sequence ID" value="OCT59890.1"/>
    <property type="molecule type" value="Genomic_DNA"/>
</dbReference>
<keyword evidence="1" id="KW-1133">Transmembrane helix</keyword>
<accession>A0A974BSD8</accession>
<feature type="transmembrane region" description="Helical" evidence="1">
    <location>
        <begin position="30"/>
        <end position="50"/>
    </location>
</feature>
<organism evidence="2 3">
    <name type="scientific">Xenopus laevis</name>
    <name type="common">African clawed frog</name>
    <dbReference type="NCBI Taxonomy" id="8355"/>
    <lineage>
        <taxon>Eukaryota</taxon>
        <taxon>Metazoa</taxon>
        <taxon>Chordata</taxon>
        <taxon>Craniata</taxon>
        <taxon>Vertebrata</taxon>
        <taxon>Euteleostomi</taxon>
        <taxon>Amphibia</taxon>
        <taxon>Batrachia</taxon>
        <taxon>Anura</taxon>
        <taxon>Pipoidea</taxon>
        <taxon>Pipidae</taxon>
        <taxon>Xenopodinae</taxon>
        <taxon>Xenopus</taxon>
        <taxon>Xenopus</taxon>
    </lineage>
</organism>
<reference evidence="3" key="1">
    <citation type="journal article" date="2016" name="Nature">
        <title>Genome evolution in the allotetraploid frog Xenopus laevis.</title>
        <authorList>
            <person name="Session A.M."/>
            <person name="Uno Y."/>
            <person name="Kwon T."/>
            <person name="Chapman J.A."/>
            <person name="Toyoda A."/>
            <person name="Takahashi S."/>
            <person name="Fukui A."/>
            <person name="Hikosaka A."/>
            <person name="Suzuki A."/>
            <person name="Kondo M."/>
            <person name="van Heeringen S.J."/>
            <person name="Quigley I."/>
            <person name="Heinz S."/>
            <person name="Ogino H."/>
            <person name="Ochi H."/>
            <person name="Hellsten U."/>
            <person name="Lyons J.B."/>
            <person name="Simakov O."/>
            <person name="Putnam N."/>
            <person name="Stites J."/>
            <person name="Kuroki Y."/>
            <person name="Tanaka T."/>
            <person name="Michiue T."/>
            <person name="Watanabe M."/>
            <person name="Bogdanovic O."/>
            <person name="Lister R."/>
            <person name="Georgiou G."/>
            <person name="Paranjpe S.S."/>
            <person name="van Kruijsbergen I."/>
            <person name="Shu S."/>
            <person name="Carlson J."/>
            <person name="Kinoshita T."/>
            <person name="Ohta Y."/>
            <person name="Mawaribuchi S."/>
            <person name="Jenkins J."/>
            <person name="Grimwood J."/>
            <person name="Schmutz J."/>
            <person name="Mitros T."/>
            <person name="Mozaffari S.V."/>
            <person name="Suzuki Y."/>
            <person name="Haramoto Y."/>
            <person name="Yamamoto T.S."/>
            <person name="Takagi C."/>
            <person name="Heald R."/>
            <person name="Miller K."/>
            <person name="Haudenschild C."/>
            <person name="Kitzman J."/>
            <person name="Nakayama T."/>
            <person name="Izutsu Y."/>
            <person name="Robert J."/>
            <person name="Fortriede J."/>
            <person name="Burns K."/>
            <person name="Lotay V."/>
            <person name="Karimi K."/>
            <person name="Yasuoka Y."/>
            <person name="Dichmann D.S."/>
            <person name="Flajnik M.F."/>
            <person name="Houston D.W."/>
            <person name="Shendure J."/>
            <person name="DuPasquier L."/>
            <person name="Vize P.D."/>
            <person name="Zorn A.M."/>
            <person name="Ito M."/>
            <person name="Marcotte E.M."/>
            <person name="Wallingford J.B."/>
            <person name="Ito Y."/>
            <person name="Asashima M."/>
            <person name="Ueno N."/>
            <person name="Matsuda Y."/>
            <person name="Veenstra G.J."/>
            <person name="Fujiyama A."/>
            <person name="Harland R.M."/>
            <person name="Taira M."/>
            <person name="Rokhsar D.S."/>
        </authorList>
    </citation>
    <scope>NUCLEOTIDE SEQUENCE [LARGE SCALE GENOMIC DNA]</scope>
    <source>
        <strain evidence="3">J</strain>
    </source>
</reference>
<gene>
    <name evidence="2" type="ORF">XELAEV_18045909mg</name>
</gene>
<dbReference type="AlphaFoldDB" id="A0A974BSD8"/>
<protein>
    <submittedName>
        <fullName evidence="2">Uncharacterized protein</fullName>
    </submittedName>
</protein>
<evidence type="ECO:0000256" key="1">
    <source>
        <dbReference type="SAM" id="Phobius"/>
    </source>
</evidence>
<evidence type="ECO:0000313" key="2">
    <source>
        <dbReference type="EMBL" id="OCT59890.1"/>
    </source>
</evidence>
<keyword evidence="1" id="KW-0472">Membrane</keyword>